<dbReference type="Proteomes" id="UP000095280">
    <property type="component" value="Unplaced"/>
</dbReference>
<name>A0A1I8I484_9PLAT</name>
<keyword evidence="1" id="KW-1185">Reference proteome</keyword>
<sequence>MMNQIPDPHRGRCNLPRLIIPISGLVSGINWDKTRSGRNRFAPELIRNIEAVLALAADCEGTPVTIRSVAQHLERLHHRQRPHRSIGWGKRRYGGEPAADYAGYSQWEIRPIFAEPTTSGDQAGVEFDNA</sequence>
<protein>
    <submittedName>
        <fullName evidence="2 3">Transposase</fullName>
    </submittedName>
</protein>
<dbReference type="WBParaSite" id="maker-uti_cns_0047229-snap-gene-0.7-mRNA-1">
    <property type="protein sequence ID" value="maker-uti_cns_0047229-snap-gene-0.7-mRNA-1"/>
    <property type="gene ID" value="maker-uti_cns_0047229-snap-gene-0.7"/>
</dbReference>
<proteinExistence type="predicted"/>
<dbReference type="WBParaSite" id="maker-uti_cns_0009671-snap-gene-0.2-mRNA-1">
    <property type="protein sequence ID" value="maker-uti_cns_0009671-snap-gene-0.2-mRNA-1"/>
    <property type="gene ID" value="maker-uti_cns_0009671-snap-gene-0.2"/>
</dbReference>
<evidence type="ECO:0000313" key="1">
    <source>
        <dbReference type="Proteomes" id="UP000095280"/>
    </source>
</evidence>
<reference evidence="2 3" key="1">
    <citation type="submission" date="2016-11" db="UniProtKB">
        <authorList>
            <consortium name="WormBaseParasite"/>
        </authorList>
    </citation>
    <scope>IDENTIFICATION</scope>
</reference>
<dbReference type="AlphaFoldDB" id="A0A1I8I484"/>
<evidence type="ECO:0000313" key="2">
    <source>
        <dbReference type="WBParaSite" id="maker-uti_cns_0009671-snap-gene-0.2-mRNA-1"/>
    </source>
</evidence>
<accession>A0A1I8I484</accession>
<organism evidence="1 2">
    <name type="scientific">Macrostomum lignano</name>
    <dbReference type="NCBI Taxonomy" id="282301"/>
    <lineage>
        <taxon>Eukaryota</taxon>
        <taxon>Metazoa</taxon>
        <taxon>Spiralia</taxon>
        <taxon>Lophotrochozoa</taxon>
        <taxon>Platyhelminthes</taxon>
        <taxon>Rhabditophora</taxon>
        <taxon>Macrostomorpha</taxon>
        <taxon>Macrostomida</taxon>
        <taxon>Macrostomidae</taxon>
        <taxon>Macrostomum</taxon>
    </lineage>
</organism>
<evidence type="ECO:0000313" key="3">
    <source>
        <dbReference type="WBParaSite" id="maker-uti_cns_0047229-snap-gene-0.7-mRNA-1"/>
    </source>
</evidence>